<protein>
    <submittedName>
        <fullName evidence="5">Transcriptional regulatory, AraC family protein</fullName>
    </submittedName>
</protein>
<dbReference type="Pfam" id="PF12833">
    <property type="entry name" value="HTH_18"/>
    <property type="match status" value="1"/>
</dbReference>
<evidence type="ECO:0000313" key="5">
    <source>
        <dbReference type="EMBL" id="GLL10664.1"/>
    </source>
</evidence>
<evidence type="ECO:0000256" key="1">
    <source>
        <dbReference type="ARBA" id="ARBA00023015"/>
    </source>
</evidence>
<dbReference type="RefSeq" id="WP_037041130.1">
    <property type="nucleotide sequence ID" value="NZ_BAAAUZ010000002.1"/>
</dbReference>
<name>A0A9W6NVA6_9PSEU</name>
<dbReference type="EMBL" id="BSFQ01000005">
    <property type="protein sequence ID" value="GLL10664.1"/>
    <property type="molecule type" value="Genomic_DNA"/>
</dbReference>
<evidence type="ECO:0000256" key="2">
    <source>
        <dbReference type="ARBA" id="ARBA00023125"/>
    </source>
</evidence>
<gene>
    <name evidence="5" type="ORF">GCM10017577_18040</name>
</gene>
<keyword evidence="6" id="KW-1185">Reference proteome</keyword>
<dbReference type="InterPro" id="IPR018060">
    <property type="entry name" value="HTH_AraC"/>
</dbReference>
<dbReference type="PANTHER" id="PTHR47894">
    <property type="entry name" value="HTH-TYPE TRANSCRIPTIONAL REGULATOR GADX"/>
    <property type="match status" value="1"/>
</dbReference>
<comment type="caution">
    <text evidence="5">The sequence shown here is derived from an EMBL/GenBank/DDBJ whole genome shotgun (WGS) entry which is preliminary data.</text>
</comment>
<feature type="domain" description="HTH araC/xylS-type" evidence="4">
    <location>
        <begin position="232"/>
        <end position="330"/>
    </location>
</feature>
<keyword evidence="3" id="KW-0804">Transcription</keyword>
<dbReference type="GO" id="GO:0005829">
    <property type="term" value="C:cytosol"/>
    <property type="evidence" value="ECO:0007669"/>
    <property type="project" value="TreeGrafter"/>
</dbReference>
<dbReference type="GO" id="GO:0003700">
    <property type="term" value="F:DNA-binding transcription factor activity"/>
    <property type="evidence" value="ECO:0007669"/>
    <property type="project" value="InterPro"/>
</dbReference>
<dbReference type="Proteomes" id="UP001143463">
    <property type="component" value="Unassembled WGS sequence"/>
</dbReference>
<keyword evidence="1" id="KW-0805">Transcription regulation</keyword>
<reference evidence="5" key="2">
    <citation type="submission" date="2023-01" db="EMBL/GenBank/DDBJ databases">
        <authorList>
            <person name="Sun Q."/>
            <person name="Evtushenko L."/>
        </authorList>
    </citation>
    <scope>NUCLEOTIDE SEQUENCE</scope>
    <source>
        <strain evidence="5">VKM Ac-1069</strain>
    </source>
</reference>
<evidence type="ECO:0000313" key="6">
    <source>
        <dbReference type="Proteomes" id="UP001143463"/>
    </source>
</evidence>
<dbReference type="AlphaFoldDB" id="A0A9W6NVA6"/>
<dbReference type="Pfam" id="PF12625">
    <property type="entry name" value="Arabinose_bd"/>
    <property type="match status" value="1"/>
</dbReference>
<dbReference type="Gene3D" id="1.10.10.60">
    <property type="entry name" value="Homeodomain-like"/>
    <property type="match status" value="1"/>
</dbReference>
<dbReference type="GO" id="GO:0000976">
    <property type="term" value="F:transcription cis-regulatory region binding"/>
    <property type="evidence" value="ECO:0007669"/>
    <property type="project" value="TreeGrafter"/>
</dbReference>
<dbReference type="SUPFAM" id="SSF46689">
    <property type="entry name" value="Homeodomain-like"/>
    <property type="match status" value="1"/>
</dbReference>
<dbReference type="InterPro" id="IPR009057">
    <property type="entry name" value="Homeodomain-like_sf"/>
</dbReference>
<organism evidence="5 6">
    <name type="scientific">Pseudonocardia halophobica</name>
    <dbReference type="NCBI Taxonomy" id="29401"/>
    <lineage>
        <taxon>Bacteria</taxon>
        <taxon>Bacillati</taxon>
        <taxon>Actinomycetota</taxon>
        <taxon>Actinomycetes</taxon>
        <taxon>Pseudonocardiales</taxon>
        <taxon>Pseudonocardiaceae</taxon>
        <taxon>Pseudonocardia</taxon>
    </lineage>
</organism>
<reference evidence="5" key="1">
    <citation type="journal article" date="2014" name="Int. J. Syst. Evol. Microbiol.">
        <title>Complete genome sequence of Corynebacterium casei LMG S-19264T (=DSM 44701T), isolated from a smear-ripened cheese.</title>
        <authorList>
            <consortium name="US DOE Joint Genome Institute (JGI-PGF)"/>
            <person name="Walter F."/>
            <person name="Albersmeier A."/>
            <person name="Kalinowski J."/>
            <person name="Ruckert C."/>
        </authorList>
    </citation>
    <scope>NUCLEOTIDE SEQUENCE</scope>
    <source>
        <strain evidence="5">VKM Ac-1069</strain>
    </source>
</reference>
<sequence>MRPCCRSATLDGYVALARSHGLDPDRLMTGVGLDIADIAVPDRWIPAAEVARLLELSARRSGHEDFGLLLAAHRRLATLGPLSVVLRQEPDLRSALRLLTGYERTYNEALHLALDEASGLATIRLWLEFAEPAPTRQSLELATAALLGIIKELLGREWEPLSVCFSHREPAVLDTHRRTFGPRLQFDHPFTGLVFYADQLDAGNAMSDPLLRPYTQQLLRSMPSPRGATVTQRVRELVEMLLPLGRCSTSQVARSLGVTPRSLHRHLADEHESFSSIVNATRAAWAERYLANDRYSMTDVSGLLGFAAPSTFSRWFRGHFGVSPSQWRDAARLPSTDDGAITLP</sequence>
<dbReference type="PROSITE" id="PS01124">
    <property type="entry name" value="HTH_ARAC_FAMILY_2"/>
    <property type="match status" value="1"/>
</dbReference>
<evidence type="ECO:0000259" key="4">
    <source>
        <dbReference type="PROSITE" id="PS01124"/>
    </source>
</evidence>
<dbReference type="InterPro" id="IPR032687">
    <property type="entry name" value="AraC-type_N"/>
</dbReference>
<keyword evidence="2" id="KW-0238">DNA-binding</keyword>
<evidence type="ECO:0000256" key="3">
    <source>
        <dbReference type="ARBA" id="ARBA00023163"/>
    </source>
</evidence>
<dbReference type="SMART" id="SM00342">
    <property type="entry name" value="HTH_ARAC"/>
    <property type="match status" value="1"/>
</dbReference>
<accession>A0A9W6NVA6</accession>
<dbReference type="PANTHER" id="PTHR47894:SF4">
    <property type="entry name" value="HTH-TYPE TRANSCRIPTIONAL REGULATOR GADX"/>
    <property type="match status" value="1"/>
</dbReference>
<proteinExistence type="predicted"/>